<sequence length="334" mass="38906">MEVALKHGLENFPDSKVMKVWLIKKNELFNENDFVKENDNENEIPYLGKEVVEYHGHLSPIRGLVCKSTNIDEGSSYVEPRMENELTQDVLTRNQFYKLPGVMEEMIDMARLNSNEERNLDEELNNVANEDDNGKRGKRDNKSTNLFHSPFIEWVIRVRDKLKKGDIEMCTSIFSFKRNNVDPIWDIGVGEVLHQGFVYHFKRDVYIHSRIIDCWAAFLNKIDEWRDKGSIARLFLDTKFLVWNTSEMLHKSGLGIETHRLFDGFLRVYINMFKVLPILKDVGLVFIPVVDVAMYYEVCFDLVIGKCFIIDHVNRKGSIDSVYGTTPMILLIVQ</sequence>
<evidence type="ECO:0000313" key="1">
    <source>
        <dbReference type="EMBL" id="CAI9276284.1"/>
    </source>
</evidence>
<keyword evidence="2" id="KW-1185">Reference proteome</keyword>
<dbReference type="AlphaFoldDB" id="A0AA35YLR3"/>
<accession>A0AA35YLR3</accession>
<evidence type="ECO:0000313" key="2">
    <source>
        <dbReference type="Proteomes" id="UP001177003"/>
    </source>
</evidence>
<reference evidence="1" key="1">
    <citation type="submission" date="2023-04" db="EMBL/GenBank/DDBJ databases">
        <authorList>
            <person name="Vijverberg K."/>
            <person name="Xiong W."/>
            <person name="Schranz E."/>
        </authorList>
    </citation>
    <scope>NUCLEOTIDE SEQUENCE</scope>
</reference>
<name>A0AA35YLR3_LACSI</name>
<organism evidence="1 2">
    <name type="scientific">Lactuca saligna</name>
    <name type="common">Willowleaf lettuce</name>
    <dbReference type="NCBI Taxonomy" id="75948"/>
    <lineage>
        <taxon>Eukaryota</taxon>
        <taxon>Viridiplantae</taxon>
        <taxon>Streptophyta</taxon>
        <taxon>Embryophyta</taxon>
        <taxon>Tracheophyta</taxon>
        <taxon>Spermatophyta</taxon>
        <taxon>Magnoliopsida</taxon>
        <taxon>eudicotyledons</taxon>
        <taxon>Gunneridae</taxon>
        <taxon>Pentapetalae</taxon>
        <taxon>asterids</taxon>
        <taxon>campanulids</taxon>
        <taxon>Asterales</taxon>
        <taxon>Asteraceae</taxon>
        <taxon>Cichorioideae</taxon>
        <taxon>Cichorieae</taxon>
        <taxon>Lactucinae</taxon>
        <taxon>Lactuca</taxon>
    </lineage>
</organism>
<protein>
    <submittedName>
        <fullName evidence="1">Uncharacterized protein</fullName>
    </submittedName>
</protein>
<proteinExistence type="predicted"/>
<gene>
    <name evidence="1" type="ORF">LSALG_LOCUS16273</name>
</gene>
<dbReference type="Proteomes" id="UP001177003">
    <property type="component" value="Chromosome 3"/>
</dbReference>
<dbReference type="EMBL" id="OX465079">
    <property type="protein sequence ID" value="CAI9276284.1"/>
    <property type="molecule type" value="Genomic_DNA"/>
</dbReference>